<dbReference type="Pfam" id="PF08457">
    <property type="entry name" value="Sfi1"/>
    <property type="match status" value="2"/>
</dbReference>
<dbReference type="STRING" id="5539.A0A3E2HMY0"/>
<evidence type="ECO:0000313" key="4">
    <source>
        <dbReference type="Proteomes" id="UP000258309"/>
    </source>
</evidence>
<feature type="compositionally biased region" description="Polar residues" evidence="1">
    <location>
        <begin position="143"/>
        <end position="154"/>
    </location>
</feature>
<dbReference type="AlphaFoldDB" id="A0A3E2HMY0"/>
<evidence type="ECO:0000313" key="3">
    <source>
        <dbReference type="EMBL" id="RFU34562.1"/>
    </source>
</evidence>
<accession>A0A3E2HMY0</accession>
<feature type="compositionally biased region" description="Polar residues" evidence="1">
    <location>
        <begin position="276"/>
        <end position="290"/>
    </location>
</feature>
<feature type="domain" description="Sfi1 spindle body" evidence="2">
    <location>
        <begin position="364"/>
        <end position="437"/>
    </location>
</feature>
<gene>
    <name evidence="3" type="ORF">B7463_g1818</name>
</gene>
<protein>
    <recommendedName>
        <fullName evidence="2">Sfi1 spindle body domain-containing protein</fullName>
    </recommendedName>
</protein>
<reference evidence="3 4" key="1">
    <citation type="submission" date="2018-05" db="EMBL/GenBank/DDBJ databases">
        <title>Draft genome sequence of Scytalidium lignicola DSM 105466, a ubiquitous saprotrophic fungus.</title>
        <authorList>
            <person name="Buettner E."/>
            <person name="Gebauer A.M."/>
            <person name="Hofrichter M."/>
            <person name="Liers C."/>
            <person name="Kellner H."/>
        </authorList>
    </citation>
    <scope>NUCLEOTIDE SEQUENCE [LARGE SCALE GENOMIC DNA]</scope>
    <source>
        <strain evidence="3 4">DSM 105466</strain>
    </source>
</reference>
<feature type="domain" description="Sfi1 spindle body" evidence="2">
    <location>
        <begin position="438"/>
        <end position="774"/>
    </location>
</feature>
<organism evidence="3 4">
    <name type="scientific">Scytalidium lignicola</name>
    <name type="common">Hyphomycete</name>
    <dbReference type="NCBI Taxonomy" id="5539"/>
    <lineage>
        <taxon>Eukaryota</taxon>
        <taxon>Fungi</taxon>
        <taxon>Dikarya</taxon>
        <taxon>Ascomycota</taxon>
        <taxon>Pezizomycotina</taxon>
        <taxon>Leotiomycetes</taxon>
        <taxon>Leotiomycetes incertae sedis</taxon>
        <taxon>Scytalidium</taxon>
    </lineage>
</organism>
<comment type="caution">
    <text evidence="3">The sequence shown here is derived from an EMBL/GenBank/DDBJ whole genome shotgun (WGS) entry which is preliminary data.</text>
</comment>
<feature type="region of interest" description="Disordered" evidence="1">
    <location>
        <begin position="114"/>
        <end position="180"/>
    </location>
</feature>
<sequence length="932" mass="108551">MKAQSRRPRPKAAHVAVLHDIIVHAQELLPGLPERERLPTNALFTAYYDILPKIGINADHDSRYARVLFKVGGMRGPESLYEKFEEVLARMGIEIEFDHEDSEEGRSKPERLAAISNTQPPPNARPQQPEAIDQIGRPRRNSESSVWDLSNDSPVNRDGRPRSGFSIPNEIRPNERDQGLPLQRPLLNHVFDNPMKLATMANMANEKTSNLDGRIDRRNLNGKPKGRGRSISSHTSMRVHRRSDSRGQENEEQVVHIAPVAVDEYKLGSHAVATISTHEQLSPGRSQRANQGEEGDQQEDLMQIRYSLFSQSQPSYLVRHQFQQWRRKVSQLQRDNFNLELVAVQQDKKVLIRQALEAWYNRWRKQQQANEVRNFFAHLERRAGRARNLFLVQKAFTHWIQSAIDEIQRTSAARRYIIRTRIFNAWKDVTAVNELKIASDWQIRMAKQRAFLTWIASQRKLSHNDHVANETKQLHLLKNAWQIWKLKIHEQNWRDHQANTIFSSTICRSTLRRWRRETQFAPAQVVVDHDINTRLLRSTFNLWLLRSQQELQANQFDRMRILREAWISWTHQLRAEALRSRIQNRLVAQILYKWVLVERMALAQRLQNQSCLRRCFKVWAHLSIASQEQNAVEEVLAFHQAASHTKHLMIRHFISSFQQQKYLESIAAERYPSQMLRGTLCVWSGQARHLLQLQELAHDAAFYFLASKSLKMWRESTENAKREKRRIAYSHVRRSSKLNVAKRAFVKWRRQAKHVSALQVQASDMLRSKDMIIAYASDVHDKNSKRTFRKMFTYWRQKASQRRQFERNGTGTINIPIRRAVNQGQSNAWSDFGDEPEPERLGHKTEMAEMQTPIPGYLNTPSKRNERVLAAAARFSSTTPRVPLSAPMERHLRAQYSGGALLFRKKLGTRASNVTGFADIKEARTITDDNMD</sequence>
<feature type="non-terminal residue" evidence="3">
    <location>
        <position position="1"/>
    </location>
</feature>
<feature type="region of interest" description="Disordered" evidence="1">
    <location>
        <begin position="213"/>
        <end position="252"/>
    </location>
</feature>
<dbReference type="InterPro" id="IPR013665">
    <property type="entry name" value="Sfi1_dom"/>
</dbReference>
<feature type="non-terminal residue" evidence="3">
    <location>
        <position position="932"/>
    </location>
</feature>
<dbReference type="Proteomes" id="UP000258309">
    <property type="component" value="Unassembled WGS sequence"/>
</dbReference>
<dbReference type="OMA" id="RFFNGWR"/>
<dbReference type="EMBL" id="NCSJ02000019">
    <property type="protein sequence ID" value="RFU34562.1"/>
    <property type="molecule type" value="Genomic_DNA"/>
</dbReference>
<evidence type="ECO:0000259" key="2">
    <source>
        <dbReference type="Pfam" id="PF08457"/>
    </source>
</evidence>
<feature type="region of interest" description="Disordered" evidence="1">
    <location>
        <begin position="276"/>
        <end position="297"/>
    </location>
</feature>
<name>A0A3E2HMY0_SCYLI</name>
<keyword evidence="4" id="KW-1185">Reference proteome</keyword>
<evidence type="ECO:0000256" key="1">
    <source>
        <dbReference type="SAM" id="MobiDB-lite"/>
    </source>
</evidence>
<proteinExistence type="predicted"/>
<dbReference type="OrthoDB" id="5215300at2759"/>